<protein>
    <recommendedName>
        <fullName evidence="3">DUF559 domain-containing protein</fullName>
    </recommendedName>
</protein>
<evidence type="ECO:0008006" key="3">
    <source>
        <dbReference type="Google" id="ProtNLM"/>
    </source>
</evidence>
<evidence type="ECO:0000313" key="2">
    <source>
        <dbReference type="Proteomes" id="UP000018291"/>
    </source>
</evidence>
<dbReference type="RefSeq" id="WP_012224002.1">
    <property type="nucleotide sequence ID" value="NZ_HG422565.1"/>
</dbReference>
<keyword evidence="2" id="KW-1185">Reference proteome</keyword>
<gene>
    <name evidence="1" type="ORF">BN381_130055</name>
</gene>
<accession>R4Z1L1</accession>
<dbReference type="HOGENOM" id="CLU_942286_0_0_11"/>
<dbReference type="Proteomes" id="UP000018291">
    <property type="component" value="Unassembled WGS sequence"/>
</dbReference>
<evidence type="ECO:0000313" key="1">
    <source>
        <dbReference type="EMBL" id="CCM62497.1"/>
    </source>
</evidence>
<dbReference type="OrthoDB" id="3173471at2"/>
<dbReference type="STRING" id="1229780.BN381_130055"/>
<name>R4Z1L1_9ACTN</name>
<organism evidence="1 2">
    <name type="scientific">Candidatus Neomicrothrix parvicella RN1</name>
    <dbReference type="NCBI Taxonomy" id="1229780"/>
    <lineage>
        <taxon>Bacteria</taxon>
        <taxon>Bacillati</taxon>
        <taxon>Actinomycetota</taxon>
        <taxon>Acidimicrobiia</taxon>
        <taxon>Acidimicrobiales</taxon>
        <taxon>Microthrixaceae</taxon>
        <taxon>Candidatus Neomicrothrix</taxon>
    </lineage>
</organism>
<dbReference type="eggNOG" id="COG5340">
    <property type="taxonomic scope" value="Bacteria"/>
</dbReference>
<comment type="caution">
    <text evidence="1">The sequence shown here is derived from an EMBL/GenBank/DDBJ whole genome shotgun (WGS) entry which is preliminary data.</text>
</comment>
<dbReference type="EMBL" id="CANL01000005">
    <property type="protein sequence ID" value="CCM62497.1"/>
    <property type="molecule type" value="Genomic_DNA"/>
</dbReference>
<reference evidence="1 2" key="1">
    <citation type="journal article" date="2013" name="ISME J.">
        <title>Metabolic model for the filamentous 'Candidatus Microthrix parvicella' based on genomic and metagenomic analyses.</title>
        <authorList>
            <person name="Jon McIlroy S."/>
            <person name="Kristiansen R."/>
            <person name="Albertsen M."/>
            <person name="Michael Karst S."/>
            <person name="Rossetti S."/>
            <person name="Lund Nielsen J."/>
            <person name="Tandoi V."/>
            <person name="James Seviour R."/>
            <person name="Nielsen P.H."/>
        </authorList>
    </citation>
    <scope>NUCLEOTIDE SEQUENCE [LARGE SCALE GENOMIC DNA]</scope>
    <source>
        <strain evidence="1 2">RN1</strain>
    </source>
</reference>
<sequence>MALSRAHRVFGAAEAEPFGISSDALRQRAATGGLQRVGRGWYAPADRPLTWTHRVEWATRTTGGVASHRAAAVLWKLEGFRASKPEVLVPFERRVRPTGVKVHRTRRWSPAGHSERNGIAVVGPAVLIGQLASYLPEVRLRACIDQLIREKHLTVATLARFHVETPLGTPGRAALGEVLSQFVEDERVPMSDFSRLVADLLVAGGLTEPVLEHNFYDDEGLIQMVDLAYPNQSEALAIGLDSLSHHRDRATFIGDRRARNRLELLGIKVLLFTWWDYTDEPELLVAQVRKALSGH</sequence>
<dbReference type="AlphaFoldDB" id="R4Z1L1"/>
<proteinExistence type="predicted"/>